<dbReference type="PROSITE" id="PS00028">
    <property type="entry name" value="ZINC_FINGER_C2H2_1"/>
    <property type="match status" value="4"/>
</dbReference>
<keyword evidence="7" id="KW-0862">Zinc</keyword>
<organism evidence="16 17">
    <name type="scientific">Delphinapterus leucas</name>
    <name type="common">Beluga whale</name>
    <dbReference type="NCBI Taxonomy" id="9749"/>
    <lineage>
        <taxon>Eukaryota</taxon>
        <taxon>Metazoa</taxon>
        <taxon>Chordata</taxon>
        <taxon>Craniata</taxon>
        <taxon>Vertebrata</taxon>
        <taxon>Euteleostomi</taxon>
        <taxon>Mammalia</taxon>
        <taxon>Eutheria</taxon>
        <taxon>Laurasiatheria</taxon>
        <taxon>Artiodactyla</taxon>
        <taxon>Whippomorpha</taxon>
        <taxon>Cetacea</taxon>
        <taxon>Odontoceti</taxon>
        <taxon>Monodontidae</taxon>
        <taxon>Delphinapterus</taxon>
    </lineage>
</organism>
<dbReference type="Gene3D" id="3.30.160.60">
    <property type="entry name" value="Classic Zinc Finger"/>
    <property type="match status" value="7"/>
</dbReference>
<gene>
    <name evidence="17" type="primary">LOC111180974</name>
</gene>
<evidence type="ECO:0000259" key="14">
    <source>
        <dbReference type="PROSITE" id="PS50157"/>
    </source>
</evidence>
<dbReference type="GO" id="GO:0000981">
    <property type="term" value="F:DNA-binding transcription factor activity, RNA polymerase II-specific"/>
    <property type="evidence" value="ECO:0007669"/>
    <property type="project" value="TreeGrafter"/>
</dbReference>
<dbReference type="FunFam" id="3.30.160.60:FF:000933">
    <property type="entry name" value="zinc finger protein 771"/>
    <property type="match status" value="1"/>
</dbReference>
<feature type="domain" description="C2H2-type" evidence="14">
    <location>
        <begin position="261"/>
        <end position="288"/>
    </location>
</feature>
<evidence type="ECO:0000256" key="7">
    <source>
        <dbReference type="ARBA" id="ARBA00022833"/>
    </source>
</evidence>
<reference evidence="17" key="1">
    <citation type="submission" date="2025-08" db="UniProtKB">
        <authorList>
            <consortium name="RefSeq"/>
        </authorList>
    </citation>
    <scope>IDENTIFICATION</scope>
    <source>
        <tissue evidence="17">Blood</tissue>
    </source>
</reference>
<keyword evidence="10" id="KW-0804">Transcription</keyword>
<dbReference type="InterPro" id="IPR036236">
    <property type="entry name" value="Znf_C2H2_sf"/>
</dbReference>
<dbReference type="SUPFAM" id="SSF57667">
    <property type="entry name" value="beta-beta-alpha zinc fingers"/>
    <property type="match status" value="4"/>
</dbReference>
<comment type="subcellular location">
    <subcellularLocation>
        <location evidence="2">Nucleus</location>
    </subcellularLocation>
</comment>
<accession>A0A2Y9P6C1</accession>
<evidence type="ECO:0000256" key="1">
    <source>
        <dbReference type="ARBA" id="ARBA00003767"/>
    </source>
</evidence>
<protein>
    <submittedName>
        <fullName evidence="17">LOW QUALITY PROTEIN: zinc finger protein 701-like</fullName>
    </submittedName>
</protein>
<dbReference type="PROSITE" id="PS50157">
    <property type="entry name" value="ZINC_FINGER_C2H2_2"/>
    <property type="match status" value="7"/>
</dbReference>
<evidence type="ECO:0000256" key="10">
    <source>
        <dbReference type="ARBA" id="ARBA00023163"/>
    </source>
</evidence>
<dbReference type="Proteomes" id="UP000248483">
    <property type="component" value="Unplaced"/>
</dbReference>
<feature type="compositionally biased region" description="Basic and acidic residues" evidence="13">
    <location>
        <begin position="1"/>
        <end position="18"/>
    </location>
</feature>
<evidence type="ECO:0000256" key="11">
    <source>
        <dbReference type="ARBA" id="ARBA00023242"/>
    </source>
</evidence>
<feature type="domain" description="C2H2-type" evidence="14">
    <location>
        <begin position="401"/>
        <end position="422"/>
    </location>
</feature>
<evidence type="ECO:0000313" key="16">
    <source>
        <dbReference type="Proteomes" id="UP000248483"/>
    </source>
</evidence>
<dbReference type="SMART" id="SM00349">
    <property type="entry name" value="KRAB"/>
    <property type="match status" value="1"/>
</dbReference>
<comment type="function">
    <text evidence="1">May be involved in transcriptional regulation.</text>
</comment>
<feature type="domain" description="C2H2-type" evidence="14">
    <location>
        <begin position="233"/>
        <end position="260"/>
    </location>
</feature>
<evidence type="ECO:0000256" key="2">
    <source>
        <dbReference type="ARBA" id="ARBA00004123"/>
    </source>
</evidence>
<dbReference type="SMART" id="SM00355">
    <property type="entry name" value="ZnF_C2H2"/>
    <property type="match status" value="7"/>
</dbReference>
<keyword evidence="8" id="KW-0805">Transcription regulation</keyword>
<feature type="region of interest" description="Disordered" evidence="13">
    <location>
        <begin position="1"/>
        <end position="21"/>
    </location>
</feature>
<keyword evidence="9" id="KW-0238">DNA-binding</keyword>
<dbReference type="GeneID" id="111180974"/>
<keyword evidence="5" id="KW-0677">Repeat</keyword>
<dbReference type="GO" id="GO:0005634">
    <property type="term" value="C:nucleus"/>
    <property type="evidence" value="ECO:0007669"/>
    <property type="project" value="UniProtKB-SubCell"/>
</dbReference>
<dbReference type="FunFam" id="3.30.160.60:FF:000149">
    <property type="entry name" value="Zinc finger protein 569"/>
    <property type="match status" value="1"/>
</dbReference>
<dbReference type="FunFam" id="3.30.160.60:FF:000238">
    <property type="entry name" value="Zinc finger protein 485"/>
    <property type="match status" value="1"/>
</dbReference>
<dbReference type="PANTHER" id="PTHR23226:SF324">
    <property type="entry name" value="ZINC FINGER PROTEIN 83"/>
    <property type="match status" value="1"/>
</dbReference>
<dbReference type="InParanoid" id="A0A2Y9P6C1"/>
<dbReference type="GO" id="GO:0000978">
    <property type="term" value="F:RNA polymerase II cis-regulatory region sequence-specific DNA binding"/>
    <property type="evidence" value="ECO:0007669"/>
    <property type="project" value="TreeGrafter"/>
</dbReference>
<evidence type="ECO:0000256" key="5">
    <source>
        <dbReference type="ARBA" id="ARBA00022737"/>
    </source>
</evidence>
<keyword evidence="16" id="KW-1185">Reference proteome</keyword>
<dbReference type="KEGG" id="dle:111180974"/>
<feature type="domain" description="C2H2-type" evidence="14">
    <location>
        <begin position="289"/>
        <end position="316"/>
    </location>
</feature>
<dbReference type="InterPro" id="IPR001909">
    <property type="entry name" value="KRAB"/>
</dbReference>
<dbReference type="InterPro" id="IPR036051">
    <property type="entry name" value="KRAB_dom_sf"/>
</dbReference>
<dbReference type="AlphaFoldDB" id="A0A2Y9P6C1"/>
<dbReference type="PANTHER" id="PTHR23226">
    <property type="entry name" value="ZINC FINGER AND SCAN DOMAIN-CONTAINING"/>
    <property type="match status" value="1"/>
</dbReference>
<dbReference type="FunFam" id="3.30.160.60:FF:000016">
    <property type="entry name" value="zinc finger protein 37 homolog"/>
    <property type="match status" value="1"/>
</dbReference>
<proteinExistence type="inferred from homology"/>
<evidence type="ECO:0000256" key="4">
    <source>
        <dbReference type="ARBA" id="ARBA00022723"/>
    </source>
</evidence>
<evidence type="ECO:0000256" key="3">
    <source>
        <dbReference type="ARBA" id="ARBA00006991"/>
    </source>
</evidence>
<evidence type="ECO:0000256" key="13">
    <source>
        <dbReference type="SAM" id="MobiDB-lite"/>
    </source>
</evidence>
<feature type="domain" description="C2H2-type" evidence="14">
    <location>
        <begin position="317"/>
        <end position="344"/>
    </location>
</feature>
<keyword evidence="11" id="KW-0539">Nucleus</keyword>
<name>A0A2Y9P6C1_DELLE</name>
<feature type="domain" description="C2H2-type" evidence="14">
    <location>
        <begin position="345"/>
        <end position="372"/>
    </location>
</feature>
<dbReference type="RefSeq" id="XP_022441620.2">
    <property type="nucleotide sequence ID" value="XM_022585912.2"/>
</dbReference>
<dbReference type="CDD" id="cd07765">
    <property type="entry name" value="KRAB_A-box"/>
    <property type="match status" value="1"/>
</dbReference>
<evidence type="ECO:0000313" key="17">
    <source>
        <dbReference type="RefSeq" id="XP_022441620.2"/>
    </source>
</evidence>
<keyword evidence="6 12" id="KW-0863">Zinc-finger</keyword>
<keyword evidence="4" id="KW-0479">Metal-binding</keyword>
<dbReference type="SUPFAM" id="SSF109640">
    <property type="entry name" value="KRAB domain (Kruppel-associated box)"/>
    <property type="match status" value="1"/>
</dbReference>
<feature type="domain" description="C2H2-type" evidence="14">
    <location>
        <begin position="373"/>
        <end position="400"/>
    </location>
</feature>
<dbReference type="Pfam" id="PF00096">
    <property type="entry name" value="zf-C2H2"/>
    <property type="match status" value="5"/>
</dbReference>
<dbReference type="GO" id="GO:0008270">
    <property type="term" value="F:zinc ion binding"/>
    <property type="evidence" value="ECO:0007669"/>
    <property type="project" value="UniProtKB-KW"/>
</dbReference>
<dbReference type="InterPro" id="IPR013087">
    <property type="entry name" value="Znf_C2H2_type"/>
</dbReference>
<evidence type="ECO:0000256" key="12">
    <source>
        <dbReference type="PROSITE-ProRule" id="PRU00042"/>
    </source>
</evidence>
<evidence type="ECO:0000256" key="8">
    <source>
        <dbReference type="ARBA" id="ARBA00023015"/>
    </source>
</evidence>
<comment type="similarity">
    <text evidence="3">Belongs to the krueppel C2H2-type zinc-finger protein family.</text>
</comment>
<dbReference type="PROSITE" id="PS50805">
    <property type="entry name" value="KRAB"/>
    <property type="match status" value="1"/>
</dbReference>
<evidence type="ECO:0000256" key="6">
    <source>
        <dbReference type="ARBA" id="ARBA00022771"/>
    </source>
</evidence>
<dbReference type="Pfam" id="PF01352">
    <property type="entry name" value="KRAB"/>
    <property type="match status" value="1"/>
</dbReference>
<evidence type="ECO:0000259" key="15">
    <source>
        <dbReference type="PROSITE" id="PS50805"/>
    </source>
</evidence>
<dbReference type="Gene3D" id="6.10.140.140">
    <property type="match status" value="1"/>
</dbReference>
<dbReference type="FunFam" id="3.30.160.60:FF:001630">
    <property type="entry name" value="Zinc finger protein 888"/>
    <property type="match status" value="1"/>
</dbReference>
<feature type="domain" description="KRAB" evidence="15">
    <location>
        <begin position="27"/>
        <end position="102"/>
    </location>
</feature>
<dbReference type="FunFam" id="3.30.160.60:FF:000394">
    <property type="entry name" value="Zinc finger protein 836"/>
    <property type="match status" value="1"/>
</dbReference>
<sequence>MLPEEEARKRRERKEKESGMAVSQEQLTFKDIDIEFSQEEWECLEPAQQALYRDVMLETYRNLLSLDISPTHVIKKLQLKVNTGRGEVLQTVMLGRHERNKVKRFNLRGIQENISDFESQQRDEVRNYKGTAMSHNENPTDKRDGLGRSVAGIKPIENRLASGFRDELHIFKSEQKIGEFNQADKNINSSASFSPPQTVSPVVQTSISDTNGNDFVHPSVLTQDQRAHREQPYKCIESGKTFHQVSNRTRHQIIHTEEKLHNCDVCGKVFSRNSDLAVHQRNHTGEKSYKHNVCGKTLDHGSHITGHQVIHTEEKFYKCDICEKVFSHKSYLAVHQRIHTVEKPYKCNVCDKVFNHNSNRRRHQLIHTGAKPYKCDVCGRVFNRNSILALHQRIHTGEKPYKCNECGKVFSRKGTLASHRRITLERNLTNVMSVVKPFITAQSSVDIR</sequence>
<evidence type="ECO:0000256" key="9">
    <source>
        <dbReference type="ARBA" id="ARBA00023125"/>
    </source>
</evidence>